<reference evidence="3" key="1">
    <citation type="submission" date="2020-05" db="EMBL/GenBank/DDBJ databases">
        <authorList>
            <person name="Chiriac C."/>
            <person name="Salcher M."/>
            <person name="Ghai R."/>
            <person name="Kavagutti S V."/>
        </authorList>
    </citation>
    <scope>NUCLEOTIDE SEQUENCE</scope>
</reference>
<evidence type="ECO:0000313" key="5">
    <source>
        <dbReference type="EMBL" id="CAB5043753.1"/>
    </source>
</evidence>
<dbReference type="Gene3D" id="3.90.1210.10">
    <property type="entry name" value="Antifreeze-like/N-acetylneuraminic acid synthase C-terminal domain"/>
    <property type="match status" value="1"/>
</dbReference>
<dbReference type="EMBL" id="CAFAAO010000008">
    <property type="protein sequence ID" value="CAB4803376.1"/>
    <property type="molecule type" value="Genomic_DNA"/>
</dbReference>
<keyword evidence="1" id="KW-0812">Transmembrane</keyword>
<feature type="transmembrane region" description="Helical" evidence="1">
    <location>
        <begin position="21"/>
        <end position="38"/>
    </location>
</feature>
<dbReference type="SMART" id="SM00858">
    <property type="entry name" value="SAF"/>
    <property type="match status" value="1"/>
</dbReference>
<dbReference type="InterPro" id="IPR013974">
    <property type="entry name" value="SAF"/>
</dbReference>
<accession>A0A6J6TK08</accession>
<protein>
    <submittedName>
        <fullName evidence="3">Unannotated protein</fullName>
    </submittedName>
</protein>
<feature type="domain" description="SAF" evidence="2">
    <location>
        <begin position="43"/>
        <end position="105"/>
    </location>
</feature>
<dbReference type="EMBL" id="CAFBQG010000002">
    <property type="protein sequence ID" value="CAB5043753.1"/>
    <property type="molecule type" value="Genomic_DNA"/>
</dbReference>
<name>A0A6J6TK08_9ZZZZ</name>
<sequence length="211" mass="21725">MKNHEFVSKYYPLLVRYRRSVSAILAGLGVVIIMSSLAPKPGVEVLVASKDLPAGRKLTANDFASGQINKNQLWSTVISSPDQLVGKTLARPLAINQPISESDLVGSALLAGLPANYVAISLPVHSSTNFSLLSLGAKVDIYTASTDGLNTGVLVAARAIVLSMGSTANTTMFSAGSSVNGVIVAVDSVAAIKVAGNMGSQGFTVALLPAQ</sequence>
<proteinExistence type="predicted"/>
<dbReference type="AlphaFoldDB" id="A0A6J6TK08"/>
<dbReference type="EMBL" id="CAEZZD010000062">
    <property type="protein sequence ID" value="CAB4747526.1"/>
    <property type="molecule type" value="Genomic_DNA"/>
</dbReference>
<organism evidence="3">
    <name type="scientific">freshwater metagenome</name>
    <dbReference type="NCBI Taxonomy" id="449393"/>
    <lineage>
        <taxon>unclassified sequences</taxon>
        <taxon>metagenomes</taxon>
        <taxon>ecological metagenomes</taxon>
    </lineage>
</organism>
<gene>
    <name evidence="3" type="ORF">UFOPK2824_00523</name>
    <name evidence="4" type="ORF">UFOPK3037_00788</name>
    <name evidence="5" type="ORF">UFOPK4301_00035</name>
</gene>
<evidence type="ECO:0000256" key="1">
    <source>
        <dbReference type="SAM" id="Phobius"/>
    </source>
</evidence>
<keyword evidence="1" id="KW-1133">Transmembrane helix</keyword>
<evidence type="ECO:0000313" key="3">
    <source>
        <dbReference type="EMBL" id="CAB4747526.1"/>
    </source>
</evidence>
<dbReference type="CDD" id="cd11614">
    <property type="entry name" value="SAF_CpaB_FlgA_like"/>
    <property type="match status" value="1"/>
</dbReference>
<evidence type="ECO:0000313" key="4">
    <source>
        <dbReference type="EMBL" id="CAB4803376.1"/>
    </source>
</evidence>
<dbReference type="Pfam" id="PF08666">
    <property type="entry name" value="SAF"/>
    <property type="match status" value="1"/>
</dbReference>
<evidence type="ECO:0000259" key="2">
    <source>
        <dbReference type="SMART" id="SM00858"/>
    </source>
</evidence>
<keyword evidence="1" id="KW-0472">Membrane</keyword>